<dbReference type="Gene3D" id="1.10.10.10">
    <property type="entry name" value="Winged helix-like DNA-binding domain superfamily/Winged helix DNA-binding domain"/>
    <property type="match status" value="1"/>
</dbReference>
<dbReference type="InterPro" id="IPR038461">
    <property type="entry name" value="Schlafen_AlbA_2_dom_sf"/>
</dbReference>
<proteinExistence type="predicted"/>
<evidence type="ECO:0000259" key="1">
    <source>
        <dbReference type="Pfam" id="PF04326"/>
    </source>
</evidence>
<dbReference type="Gene3D" id="3.30.565.60">
    <property type="match status" value="1"/>
</dbReference>
<dbReference type="PANTHER" id="PTHR30595">
    <property type="entry name" value="GLPR-RELATED TRANSCRIPTIONAL REPRESSOR"/>
    <property type="match status" value="1"/>
</dbReference>
<dbReference type="Pfam" id="PF13749">
    <property type="entry name" value="HATPase_c_4"/>
    <property type="match status" value="1"/>
</dbReference>
<dbReference type="EMBL" id="PFMR01000248">
    <property type="protein sequence ID" value="PIZ15636.1"/>
    <property type="molecule type" value="Genomic_DNA"/>
</dbReference>
<dbReference type="InterPro" id="IPR038475">
    <property type="entry name" value="RecG_C_sf"/>
</dbReference>
<accession>A0A2M7S7Y7</accession>
<evidence type="ECO:0000313" key="3">
    <source>
        <dbReference type="EMBL" id="PIZ15636.1"/>
    </source>
</evidence>
<name>A0A2M7S7Y7_9BACT</name>
<organism evidence="3 4">
    <name type="scientific">Candidatus Desantisbacteria bacterium CG_4_10_14_0_8_um_filter_48_22</name>
    <dbReference type="NCBI Taxonomy" id="1974543"/>
    <lineage>
        <taxon>Bacteria</taxon>
        <taxon>Candidatus Desantisiibacteriota</taxon>
    </lineage>
</organism>
<sequence length="463" mass="52580">MKTKNLSKMIGSAESTTVERKQSLSEMDAIVETAVAFANTEGGRIFIGVSPEGKVVGVQIGKGTIEKLVNQIAQHTDPKLYPKVTVKNIHGKEVVVIEVKESHDRLVLAFGRPYKRAGRSTVKMTKDEYERLIFEKHKDKLQFDEAVCKGASLKDIDAAKVSWFLDKAKDEKRLIVPAKTSVKDALARLNLLKGSKPNNTAILLFGKQPQKFFVQAKIRVARFKGSEGNDYLDMKVLEGTIPDLREKALAFIAEHTKHAVFFDANQRFDKWEYPFRALEEILNNALAHRDYWSNADTHLSIYDGRIEVWNPGELPKPLTPAMLKRKHLSIPRNRFLAERLFYIKYIEHWGKGTNRVVEAMRAEKLADPIFEELSGGFNVTLRGPGKAFAKAIEDQKLHKLDLNDRQKKAIEYLKAKGEISRKKYAEISGVSLRQANKDLNDLLQKKVIVQIGMGRSTRYRVHD</sequence>
<dbReference type="Gene3D" id="3.30.950.30">
    <property type="entry name" value="Schlafen, AAA domain"/>
    <property type="match status" value="1"/>
</dbReference>
<dbReference type="InterPro" id="IPR054760">
    <property type="entry name" value="DIP2311-like_C"/>
</dbReference>
<dbReference type="AlphaFoldDB" id="A0A2M7S7Y7"/>
<evidence type="ECO:0000313" key="4">
    <source>
        <dbReference type="Proteomes" id="UP000229307"/>
    </source>
</evidence>
<evidence type="ECO:0008006" key="5">
    <source>
        <dbReference type="Google" id="ProtNLM"/>
    </source>
</evidence>
<protein>
    <recommendedName>
        <fullName evidence="5">Transcriptional regulator</fullName>
    </recommendedName>
</protein>
<comment type="caution">
    <text evidence="3">The sequence shown here is derived from an EMBL/GenBank/DDBJ whole genome shotgun (WGS) entry which is preliminary data.</text>
</comment>
<evidence type="ECO:0000259" key="2">
    <source>
        <dbReference type="Pfam" id="PF22168"/>
    </source>
</evidence>
<dbReference type="InterPro" id="IPR036388">
    <property type="entry name" value="WH-like_DNA-bd_sf"/>
</dbReference>
<dbReference type="InterPro" id="IPR007421">
    <property type="entry name" value="Schlafen_AlbA_2_dom"/>
</dbReference>
<feature type="domain" description="Transcriptional regulator DIP2311-like C-terminal" evidence="2">
    <location>
        <begin position="403"/>
        <end position="462"/>
    </location>
</feature>
<dbReference type="Pfam" id="PF04326">
    <property type="entry name" value="SLFN_AlbA_2"/>
    <property type="match status" value="1"/>
</dbReference>
<feature type="domain" description="Schlafen AlbA-2" evidence="1">
    <location>
        <begin position="14"/>
        <end position="125"/>
    </location>
</feature>
<gene>
    <name evidence="3" type="ORF">COY52_09240</name>
</gene>
<dbReference type="PANTHER" id="PTHR30595:SF6">
    <property type="entry name" value="SCHLAFEN ALBA-2 DOMAIN-CONTAINING PROTEIN"/>
    <property type="match status" value="1"/>
</dbReference>
<dbReference type="Proteomes" id="UP000229307">
    <property type="component" value="Unassembled WGS sequence"/>
</dbReference>
<dbReference type="Pfam" id="PF22168">
    <property type="entry name" value="DIP2311-like_C"/>
    <property type="match status" value="1"/>
</dbReference>
<reference evidence="4" key="1">
    <citation type="submission" date="2017-09" db="EMBL/GenBank/DDBJ databases">
        <title>Depth-based differentiation of microbial function through sediment-hosted aquifers and enrichment of novel symbionts in the deep terrestrial subsurface.</title>
        <authorList>
            <person name="Probst A.J."/>
            <person name="Ladd B."/>
            <person name="Jarett J.K."/>
            <person name="Geller-Mcgrath D.E."/>
            <person name="Sieber C.M.K."/>
            <person name="Emerson J.B."/>
            <person name="Anantharaman K."/>
            <person name="Thomas B.C."/>
            <person name="Malmstrom R."/>
            <person name="Stieglmeier M."/>
            <person name="Klingl A."/>
            <person name="Woyke T."/>
            <person name="Ryan C.M."/>
            <person name="Banfield J.F."/>
        </authorList>
    </citation>
    <scope>NUCLEOTIDE SEQUENCE [LARGE SCALE GENOMIC DNA]</scope>
</reference>